<feature type="chain" id="PRO_5040783054" evidence="2">
    <location>
        <begin position="25"/>
        <end position="186"/>
    </location>
</feature>
<dbReference type="RefSeq" id="WP_304419627.1">
    <property type="nucleotide sequence ID" value="NZ_JANCMU010000001.1"/>
</dbReference>
<sequence>MKTIKITLLSLATLLVISCNKESADTTEATTDNVENAETLASNDAVETATPVLDETADPSAAPVLSLESDTYDFGDVQANSTTERVVEFTNTGEGPLIIKSAKASCGCTVPEYSETPIAPGEKGSLKVSFKAPGNNGKQTKTVTLTTNTPKSIETFKIQANVVGGSTRAPQPMPQPQPLPAPALGQ</sequence>
<feature type="compositionally biased region" description="Pro residues" evidence="1">
    <location>
        <begin position="171"/>
        <end position="186"/>
    </location>
</feature>
<dbReference type="PROSITE" id="PS51257">
    <property type="entry name" value="PROKAR_LIPOPROTEIN"/>
    <property type="match status" value="1"/>
</dbReference>
<feature type="signal peptide" evidence="2">
    <location>
        <begin position="1"/>
        <end position="24"/>
    </location>
</feature>
<dbReference type="Proteomes" id="UP001152599">
    <property type="component" value="Unassembled WGS sequence"/>
</dbReference>
<evidence type="ECO:0000256" key="2">
    <source>
        <dbReference type="SAM" id="SignalP"/>
    </source>
</evidence>
<keyword evidence="4" id="KW-1185">Reference proteome</keyword>
<evidence type="ECO:0000313" key="4">
    <source>
        <dbReference type="Proteomes" id="UP001152599"/>
    </source>
</evidence>
<accession>A0A9X4RUL5</accession>
<dbReference type="PANTHER" id="PTHR37833:SF1">
    <property type="entry name" value="SIGNAL PEPTIDE PROTEIN"/>
    <property type="match status" value="1"/>
</dbReference>
<evidence type="ECO:0000313" key="3">
    <source>
        <dbReference type="EMBL" id="MDG4944880.1"/>
    </source>
</evidence>
<dbReference type="InterPro" id="IPR011467">
    <property type="entry name" value="DUF1573"/>
</dbReference>
<proteinExistence type="predicted"/>
<dbReference type="AlphaFoldDB" id="A0A9X4RUL5"/>
<organism evidence="3 4">
    <name type="scientific">Profundicola chukchiensis</name>
    <dbReference type="NCBI Taxonomy" id="2961959"/>
    <lineage>
        <taxon>Bacteria</taxon>
        <taxon>Pseudomonadati</taxon>
        <taxon>Bacteroidota</taxon>
        <taxon>Flavobacteriia</taxon>
        <taxon>Flavobacteriales</taxon>
        <taxon>Weeksellaceae</taxon>
        <taxon>Profundicola</taxon>
    </lineage>
</organism>
<dbReference type="Gene3D" id="2.60.40.10">
    <property type="entry name" value="Immunoglobulins"/>
    <property type="match status" value="1"/>
</dbReference>
<dbReference type="Pfam" id="PF07610">
    <property type="entry name" value="DUF1573"/>
    <property type="match status" value="1"/>
</dbReference>
<gene>
    <name evidence="3" type="ORF">NMK71_00485</name>
</gene>
<protein>
    <submittedName>
        <fullName evidence="3">DUF1573 domain-containing protein</fullName>
    </submittedName>
</protein>
<dbReference type="PANTHER" id="PTHR37833">
    <property type="entry name" value="LIPOPROTEIN-RELATED"/>
    <property type="match status" value="1"/>
</dbReference>
<keyword evidence="2" id="KW-0732">Signal</keyword>
<name>A0A9X4RUL5_9FLAO</name>
<reference evidence="3" key="1">
    <citation type="submission" date="2022-07" db="EMBL/GenBank/DDBJ databases">
        <title>Description and genome-wide analysis of Profundicola chukchiensis gen. nov., sp. nov., marine bacteria isolated from bottom sediments of the Chukchi Sea.</title>
        <authorList>
            <person name="Romanenko L."/>
            <person name="Otstavnykh N."/>
            <person name="Kurilenko V."/>
            <person name="Eremeev V."/>
            <person name="Velansky P."/>
            <person name="Mikhailov V."/>
            <person name="Isaeva M."/>
        </authorList>
    </citation>
    <scope>NUCLEOTIDE SEQUENCE</scope>
    <source>
        <strain evidence="3">KMM 9713</strain>
    </source>
</reference>
<dbReference type="EMBL" id="JANCMU010000001">
    <property type="protein sequence ID" value="MDG4944880.1"/>
    <property type="molecule type" value="Genomic_DNA"/>
</dbReference>
<dbReference type="InterPro" id="IPR013783">
    <property type="entry name" value="Ig-like_fold"/>
</dbReference>
<evidence type="ECO:0000256" key="1">
    <source>
        <dbReference type="SAM" id="MobiDB-lite"/>
    </source>
</evidence>
<comment type="caution">
    <text evidence="3">The sequence shown here is derived from an EMBL/GenBank/DDBJ whole genome shotgun (WGS) entry which is preliminary data.</text>
</comment>
<feature type="region of interest" description="Disordered" evidence="1">
    <location>
        <begin position="163"/>
        <end position="186"/>
    </location>
</feature>